<comment type="caution">
    <text evidence="1">The sequence shown here is derived from an EMBL/GenBank/DDBJ whole genome shotgun (WGS) entry which is preliminary data.</text>
</comment>
<dbReference type="EMBL" id="BMAO01006769">
    <property type="protein sequence ID" value="GFR11386.1"/>
    <property type="molecule type" value="Genomic_DNA"/>
</dbReference>
<accession>A0A8X6GU56</accession>
<name>A0A8X6GU56_TRICU</name>
<protein>
    <submittedName>
        <fullName evidence="1">Uncharacterized protein</fullName>
    </submittedName>
</protein>
<dbReference type="OrthoDB" id="7890494at2759"/>
<organism evidence="1 2">
    <name type="scientific">Trichonephila clavata</name>
    <name type="common">Joro spider</name>
    <name type="synonym">Nephila clavata</name>
    <dbReference type="NCBI Taxonomy" id="2740835"/>
    <lineage>
        <taxon>Eukaryota</taxon>
        <taxon>Metazoa</taxon>
        <taxon>Ecdysozoa</taxon>
        <taxon>Arthropoda</taxon>
        <taxon>Chelicerata</taxon>
        <taxon>Arachnida</taxon>
        <taxon>Araneae</taxon>
        <taxon>Araneomorphae</taxon>
        <taxon>Entelegynae</taxon>
        <taxon>Araneoidea</taxon>
        <taxon>Nephilidae</taxon>
        <taxon>Trichonephila</taxon>
    </lineage>
</organism>
<sequence>MALSSRSCENLPDNFCYICGEYSLIKNFLRSITDQVKQLYLAYFDMKLGNQDRSWAHHTICVKCLNDLRFWLKEKNTDVRFGVPMI</sequence>
<evidence type="ECO:0000313" key="2">
    <source>
        <dbReference type="Proteomes" id="UP000887116"/>
    </source>
</evidence>
<evidence type="ECO:0000313" key="1">
    <source>
        <dbReference type="EMBL" id="GFR11386.1"/>
    </source>
</evidence>
<reference evidence="1" key="1">
    <citation type="submission" date="2020-07" db="EMBL/GenBank/DDBJ databases">
        <title>Multicomponent nature underlies the extraordinary mechanical properties of spider dragline silk.</title>
        <authorList>
            <person name="Kono N."/>
            <person name="Nakamura H."/>
            <person name="Mori M."/>
            <person name="Yoshida Y."/>
            <person name="Ohtoshi R."/>
            <person name="Malay A.D."/>
            <person name="Moran D.A.P."/>
            <person name="Tomita M."/>
            <person name="Numata K."/>
            <person name="Arakawa K."/>
        </authorList>
    </citation>
    <scope>NUCLEOTIDE SEQUENCE</scope>
</reference>
<dbReference type="Proteomes" id="UP000887116">
    <property type="component" value="Unassembled WGS sequence"/>
</dbReference>
<keyword evidence="2" id="KW-1185">Reference proteome</keyword>
<proteinExistence type="predicted"/>
<gene>
    <name evidence="1" type="primary">g.51985</name>
    <name evidence="1" type="ORF">TNCT_526871</name>
</gene>
<dbReference type="AlphaFoldDB" id="A0A8X6GU56"/>